<protein>
    <submittedName>
        <fullName evidence="2">Uncharacterized protein</fullName>
    </submittedName>
</protein>
<comment type="caution">
    <text evidence="2">The sequence shown here is derived from an EMBL/GenBank/DDBJ whole genome shotgun (WGS) entry which is preliminary data.</text>
</comment>
<feature type="region of interest" description="Disordered" evidence="1">
    <location>
        <begin position="42"/>
        <end position="66"/>
    </location>
</feature>
<dbReference type="AlphaFoldDB" id="A0AAU9J0V7"/>
<evidence type="ECO:0000313" key="3">
    <source>
        <dbReference type="Proteomes" id="UP001162131"/>
    </source>
</evidence>
<evidence type="ECO:0000256" key="1">
    <source>
        <dbReference type="SAM" id="MobiDB-lite"/>
    </source>
</evidence>
<proteinExistence type="predicted"/>
<dbReference type="Proteomes" id="UP001162131">
    <property type="component" value="Unassembled WGS sequence"/>
</dbReference>
<gene>
    <name evidence="2" type="ORF">BSTOLATCC_MIC18821</name>
</gene>
<evidence type="ECO:0000313" key="2">
    <source>
        <dbReference type="EMBL" id="CAG9317577.1"/>
    </source>
</evidence>
<accession>A0AAU9J0V7</accession>
<name>A0AAU9J0V7_9CILI</name>
<reference evidence="2" key="1">
    <citation type="submission" date="2021-09" db="EMBL/GenBank/DDBJ databases">
        <authorList>
            <consortium name="AG Swart"/>
            <person name="Singh M."/>
            <person name="Singh A."/>
            <person name="Seah K."/>
            <person name="Emmerich C."/>
        </authorList>
    </citation>
    <scope>NUCLEOTIDE SEQUENCE</scope>
    <source>
        <strain evidence="2">ATCC30299</strain>
    </source>
</reference>
<sequence length="116" mass="13142">MVNKASDNLDGYVSTLDSNEDFDFNLLPRNDLNYHFHDDTNFNRHSSNFSDKGVKSSSYPSSHRRSSSFESVLGHCLRNATCITSLNPRFAVKLDSVPIQELIASGIFESSERFFK</sequence>
<keyword evidence="3" id="KW-1185">Reference proteome</keyword>
<dbReference type="EMBL" id="CAJZBQ010000018">
    <property type="protein sequence ID" value="CAG9317577.1"/>
    <property type="molecule type" value="Genomic_DNA"/>
</dbReference>
<organism evidence="2 3">
    <name type="scientific">Blepharisma stoltei</name>
    <dbReference type="NCBI Taxonomy" id="1481888"/>
    <lineage>
        <taxon>Eukaryota</taxon>
        <taxon>Sar</taxon>
        <taxon>Alveolata</taxon>
        <taxon>Ciliophora</taxon>
        <taxon>Postciliodesmatophora</taxon>
        <taxon>Heterotrichea</taxon>
        <taxon>Heterotrichida</taxon>
        <taxon>Blepharismidae</taxon>
        <taxon>Blepharisma</taxon>
    </lineage>
</organism>